<dbReference type="Proteomes" id="UP001370490">
    <property type="component" value="Unassembled WGS sequence"/>
</dbReference>
<protein>
    <submittedName>
        <fullName evidence="1">Uncharacterized protein</fullName>
    </submittedName>
</protein>
<comment type="caution">
    <text evidence="1">The sequence shown here is derived from an EMBL/GenBank/DDBJ whole genome shotgun (WGS) entry which is preliminary data.</text>
</comment>
<sequence>MLGNGNAFVVTQPPKISLDAQGLKAKANGFSVSVIHKRELRQNVDQPPEEVEDMMIEIGSKIYHDKLMKERSVDNSSLMKVLLAASEPSK</sequence>
<organism evidence="1 2">
    <name type="scientific">Dillenia turbinata</name>
    <dbReference type="NCBI Taxonomy" id="194707"/>
    <lineage>
        <taxon>Eukaryota</taxon>
        <taxon>Viridiplantae</taxon>
        <taxon>Streptophyta</taxon>
        <taxon>Embryophyta</taxon>
        <taxon>Tracheophyta</taxon>
        <taxon>Spermatophyta</taxon>
        <taxon>Magnoliopsida</taxon>
        <taxon>eudicotyledons</taxon>
        <taxon>Gunneridae</taxon>
        <taxon>Pentapetalae</taxon>
        <taxon>Dilleniales</taxon>
        <taxon>Dilleniaceae</taxon>
        <taxon>Dillenia</taxon>
    </lineage>
</organism>
<reference evidence="1 2" key="1">
    <citation type="submission" date="2023-12" db="EMBL/GenBank/DDBJ databases">
        <title>A high-quality genome assembly for Dillenia turbinata (Dilleniales).</title>
        <authorList>
            <person name="Chanderbali A."/>
        </authorList>
    </citation>
    <scope>NUCLEOTIDE SEQUENCE [LARGE SCALE GENOMIC DNA]</scope>
    <source>
        <strain evidence="1">LSX21</strain>
        <tissue evidence="1">Leaf</tissue>
    </source>
</reference>
<feature type="non-terminal residue" evidence="1">
    <location>
        <position position="90"/>
    </location>
</feature>
<evidence type="ECO:0000313" key="1">
    <source>
        <dbReference type="EMBL" id="KAK6918149.1"/>
    </source>
</evidence>
<dbReference type="AlphaFoldDB" id="A0AAN8YWX2"/>
<dbReference type="PANTHER" id="PTHR34962">
    <property type="entry name" value="EMBRYO DEFECTIVE 1703-RELATED"/>
    <property type="match status" value="1"/>
</dbReference>
<dbReference type="PANTHER" id="PTHR34962:SF1">
    <property type="entry name" value="EMBRYO DEFECTIVE 1703-RELATED"/>
    <property type="match status" value="1"/>
</dbReference>
<proteinExistence type="predicted"/>
<dbReference type="EMBL" id="JBAMMX010000022">
    <property type="protein sequence ID" value="KAK6918149.1"/>
    <property type="molecule type" value="Genomic_DNA"/>
</dbReference>
<accession>A0AAN8YWX2</accession>
<evidence type="ECO:0000313" key="2">
    <source>
        <dbReference type="Proteomes" id="UP001370490"/>
    </source>
</evidence>
<gene>
    <name evidence="1" type="ORF">RJ641_016571</name>
</gene>
<name>A0AAN8YWX2_9MAGN</name>
<keyword evidence="2" id="KW-1185">Reference proteome</keyword>